<evidence type="ECO:0000256" key="8">
    <source>
        <dbReference type="PIRSR" id="PIRSR628651-50"/>
    </source>
</evidence>
<evidence type="ECO:0000313" key="14">
    <source>
        <dbReference type="EMBL" id="ORY76257.1"/>
    </source>
</evidence>
<keyword evidence="5 9" id="KW-0862">Zinc</keyword>
<evidence type="ECO:0000256" key="2">
    <source>
        <dbReference type="ARBA" id="ARBA00010210"/>
    </source>
</evidence>
<feature type="site" description="Histone H3K4me3 binding" evidence="8">
    <location>
        <position position="456"/>
    </location>
</feature>
<dbReference type="Gene3D" id="6.10.140.1740">
    <property type="match status" value="1"/>
</dbReference>
<dbReference type="GO" id="GO:0006325">
    <property type="term" value="P:chromatin organization"/>
    <property type="evidence" value="ECO:0007669"/>
    <property type="project" value="UniProtKB-KW"/>
</dbReference>
<dbReference type="SUPFAM" id="SSF57903">
    <property type="entry name" value="FYVE/PHD zinc finger"/>
    <property type="match status" value="1"/>
</dbReference>
<dbReference type="InterPro" id="IPR019787">
    <property type="entry name" value="Znf_PHD-finger"/>
</dbReference>
<evidence type="ECO:0000256" key="4">
    <source>
        <dbReference type="ARBA" id="ARBA00022771"/>
    </source>
</evidence>
<feature type="site" description="Histone H3K4me3 binding" evidence="8">
    <location>
        <position position="445"/>
    </location>
</feature>
<gene>
    <name evidence="14" type="ORF">BCR35DRAFT_305903</name>
</gene>
<comment type="function">
    <text evidence="11">Component of an histone acetyltransferase complex.</text>
</comment>
<dbReference type="Gene3D" id="3.30.40.10">
    <property type="entry name" value="Zinc/RING finger domain, C3HC4 (zinc finger)"/>
    <property type="match status" value="1"/>
</dbReference>
<dbReference type="PROSITE" id="PS01359">
    <property type="entry name" value="ZF_PHD_1"/>
    <property type="match status" value="1"/>
</dbReference>
<protein>
    <recommendedName>
        <fullName evidence="11">Chromatin modification-related protein</fullName>
    </recommendedName>
</protein>
<dbReference type="PANTHER" id="PTHR10333:SF42">
    <property type="entry name" value="INHIBITOR OF GROWTH PROTEIN 5"/>
    <property type="match status" value="1"/>
</dbReference>
<evidence type="ECO:0000313" key="15">
    <source>
        <dbReference type="Proteomes" id="UP000193467"/>
    </source>
</evidence>
<dbReference type="OrthoDB" id="5411773at2759"/>
<dbReference type="EMBL" id="MCGR01000035">
    <property type="protein sequence ID" value="ORY76257.1"/>
    <property type="molecule type" value="Genomic_DNA"/>
</dbReference>
<dbReference type="InterPro" id="IPR059153">
    <property type="entry name" value="NSD_PHD-1st"/>
</dbReference>
<evidence type="ECO:0000256" key="10">
    <source>
        <dbReference type="PROSITE-ProRule" id="PRU00146"/>
    </source>
</evidence>
<evidence type="ECO:0000256" key="1">
    <source>
        <dbReference type="ARBA" id="ARBA00004123"/>
    </source>
</evidence>
<organism evidence="14 15">
    <name type="scientific">Leucosporidium creatinivorum</name>
    <dbReference type="NCBI Taxonomy" id="106004"/>
    <lineage>
        <taxon>Eukaryota</taxon>
        <taxon>Fungi</taxon>
        <taxon>Dikarya</taxon>
        <taxon>Basidiomycota</taxon>
        <taxon>Pucciniomycotina</taxon>
        <taxon>Microbotryomycetes</taxon>
        <taxon>Leucosporidiales</taxon>
        <taxon>Leucosporidium</taxon>
    </lineage>
</organism>
<dbReference type="InterPro" id="IPR019786">
    <property type="entry name" value="Zinc_finger_PHD-type_CS"/>
</dbReference>
<feature type="binding site" evidence="9">
    <location>
        <position position="446"/>
    </location>
    <ligand>
        <name>Zn(2+)</name>
        <dbReference type="ChEBI" id="CHEBI:29105"/>
        <label>1</label>
    </ligand>
</feature>
<keyword evidence="4 10" id="KW-0863">Zinc-finger</keyword>
<evidence type="ECO:0000256" key="3">
    <source>
        <dbReference type="ARBA" id="ARBA00022723"/>
    </source>
</evidence>
<evidence type="ECO:0000256" key="11">
    <source>
        <dbReference type="RuleBase" id="RU361213"/>
    </source>
</evidence>
<keyword evidence="3 9" id="KW-0479">Metal-binding</keyword>
<proteinExistence type="inferred from homology"/>
<accession>A0A1Y2EXN8</accession>
<evidence type="ECO:0000256" key="5">
    <source>
        <dbReference type="ARBA" id="ARBA00022833"/>
    </source>
</evidence>
<feature type="binding site" evidence="9">
    <location>
        <position position="489"/>
    </location>
    <ligand>
        <name>Zn(2+)</name>
        <dbReference type="ChEBI" id="CHEBI:29105"/>
        <label>2</label>
    </ligand>
</feature>
<feature type="region of interest" description="Disordered" evidence="12">
    <location>
        <begin position="357"/>
        <end position="437"/>
    </location>
</feature>
<dbReference type="PANTHER" id="PTHR10333">
    <property type="entry name" value="INHIBITOR OF GROWTH PROTEIN"/>
    <property type="match status" value="1"/>
</dbReference>
<dbReference type="InterPro" id="IPR013083">
    <property type="entry name" value="Znf_RING/FYVE/PHD"/>
</dbReference>
<comment type="similarity">
    <text evidence="2 11">Belongs to the ING family.</text>
</comment>
<dbReference type="GO" id="GO:0006355">
    <property type="term" value="P:regulation of DNA-templated transcription"/>
    <property type="evidence" value="ECO:0007669"/>
    <property type="project" value="TreeGrafter"/>
</dbReference>
<dbReference type="SMART" id="SM01408">
    <property type="entry name" value="ING"/>
    <property type="match status" value="1"/>
</dbReference>
<feature type="binding site" evidence="9">
    <location>
        <position position="464"/>
    </location>
    <ligand>
        <name>Zn(2+)</name>
        <dbReference type="ChEBI" id="CHEBI:29105"/>
        <label>2</label>
    </ligand>
</feature>
<feature type="site" description="Histone H3K4me3 binding" evidence="8">
    <location>
        <position position="468"/>
    </location>
</feature>
<evidence type="ECO:0000259" key="13">
    <source>
        <dbReference type="PROSITE" id="PS50016"/>
    </source>
</evidence>
<dbReference type="AlphaFoldDB" id="A0A1Y2EXN8"/>
<dbReference type="CDD" id="cd15505">
    <property type="entry name" value="PHD_ING"/>
    <property type="match status" value="1"/>
</dbReference>
<dbReference type="SMART" id="SM00249">
    <property type="entry name" value="PHD"/>
    <property type="match status" value="1"/>
</dbReference>
<dbReference type="Pfam" id="PF23011">
    <property type="entry name" value="PHD-1st_NSD"/>
    <property type="match status" value="1"/>
</dbReference>
<evidence type="ECO:0000256" key="9">
    <source>
        <dbReference type="PIRSR" id="PIRSR628651-51"/>
    </source>
</evidence>
<dbReference type="STRING" id="106004.A0A1Y2EXN8"/>
<evidence type="ECO:0000256" key="12">
    <source>
        <dbReference type="SAM" id="MobiDB-lite"/>
    </source>
</evidence>
<comment type="caution">
    <text evidence="14">The sequence shown here is derived from an EMBL/GenBank/DDBJ whole genome shotgun (WGS) entry which is preliminary data.</text>
</comment>
<evidence type="ECO:0000256" key="6">
    <source>
        <dbReference type="ARBA" id="ARBA00022853"/>
    </source>
</evidence>
<comment type="subcellular location">
    <subcellularLocation>
        <location evidence="1 11">Nucleus</location>
    </subcellularLocation>
</comment>
<dbReference type="InParanoid" id="A0A1Y2EXN8"/>
<dbReference type="GO" id="GO:0008270">
    <property type="term" value="F:zinc ion binding"/>
    <property type="evidence" value="ECO:0007669"/>
    <property type="project" value="UniProtKB-KW"/>
</dbReference>
<dbReference type="GO" id="GO:0005634">
    <property type="term" value="C:nucleus"/>
    <property type="evidence" value="ECO:0007669"/>
    <property type="project" value="UniProtKB-SubCell"/>
</dbReference>
<feature type="site" description="Histone H3K4me3 binding" evidence="8">
    <location>
        <position position="460"/>
    </location>
</feature>
<keyword evidence="15" id="KW-1185">Reference proteome</keyword>
<feature type="domain" description="PHD-type" evidence="13">
    <location>
        <begin position="443"/>
        <end position="492"/>
    </location>
</feature>
<feature type="binding site" evidence="9">
    <location>
        <position position="459"/>
    </location>
    <ligand>
        <name>Zn(2+)</name>
        <dbReference type="ChEBI" id="CHEBI:29105"/>
        <label>2</label>
    </ligand>
</feature>
<feature type="binding site" evidence="9">
    <location>
        <position position="473"/>
    </location>
    <ligand>
        <name>Zn(2+)</name>
        <dbReference type="ChEBI" id="CHEBI:29105"/>
        <label>1</label>
    </ligand>
</feature>
<dbReference type="Proteomes" id="UP000193467">
    <property type="component" value="Unassembled WGS sequence"/>
</dbReference>
<feature type="region of interest" description="Disordered" evidence="12">
    <location>
        <begin position="197"/>
        <end position="224"/>
    </location>
</feature>
<comment type="subunit">
    <text evidence="11">Component of an histone acetyltransferase complex. Interacts with H3K4me3 and to a lesser extent with H3K4me2.</text>
</comment>
<feature type="binding site" evidence="9">
    <location>
        <position position="448"/>
    </location>
    <ligand>
        <name>Zn(2+)</name>
        <dbReference type="ChEBI" id="CHEBI:29105"/>
        <label>1</label>
    </ligand>
</feature>
<dbReference type="InterPro" id="IPR028651">
    <property type="entry name" value="ING_fam"/>
</dbReference>
<dbReference type="Pfam" id="PF12998">
    <property type="entry name" value="ING"/>
    <property type="match status" value="1"/>
</dbReference>
<dbReference type="InterPro" id="IPR024610">
    <property type="entry name" value="ING_N_histone-binding"/>
</dbReference>
<comment type="domain">
    <text evidence="11">The PHD-type zinc finger mediates the binding to H3K4me3.</text>
</comment>
<dbReference type="PROSITE" id="PS50016">
    <property type="entry name" value="ZF_PHD_2"/>
    <property type="match status" value="1"/>
</dbReference>
<keyword evidence="6 11" id="KW-0156">Chromatin regulator</keyword>
<name>A0A1Y2EXN8_9BASI</name>
<sequence length="502" mass="53259">MASQPAAPTPSSEIIHLVSTFGDTLDSLPPTLTRSLSDLKELDAVLSGSLQGITTKLQLLHSMMSTPPPGSPEAESAPKYTPFERLKLLREVTEDARVFRLGGEDKIRVATSTCETIATHTSHLATLSSLLLTFLPAHLLPLLPPPAAPHGYPSSSTSGSALARRQQFDYPPSRHAGAGSTARMQGALGMVREHWDMTRGTGAGGRPGQGQQKKRSGGILGGGSAGAMDLLAGGGAKGKEEKDPLMRHPNQYTKKRMQQAQMQQQGGSMGGGMGGAVPATQHNAAAGLYASPYVAQHGQHGQHPMGMTAIDAVKVRKGAGSVVVDVGRQAGGIGQGQGMLYQGMATQDEYNAATGAMGMGRASGSKRKMEEGNGARKKTKKGPDSPEITPRALPQPFGTSLKHAPRRTNSQQEALSPEPLPPMLDDLDGELDAGEEGDEGDKTIYCFCQRVSFGEMIGCDGSDCEREWFHLSCVGLSAIPKGRWFCDDCRQRQNEKATKKRR</sequence>
<feature type="binding site" evidence="9">
    <location>
        <position position="470"/>
    </location>
    <ligand>
        <name>Zn(2+)</name>
        <dbReference type="ChEBI" id="CHEBI:29105"/>
        <label>1</label>
    </ligand>
</feature>
<keyword evidence="7 11" id="KW-0539">Nucleus</keyword>
<feature type="compositionally biased region" description="Acidic residues" evidence="12">
    <location>
        <begin position="425"/>
        <end position="437"/>
    </location>
</feature>
<dbReference type="InterPro" id="IPR011011">
    <property type="entry name" value="Znf_FYVE_PHD"/>
</dbReference>
<dbReference type="GO" id="GO:0000785">
    <property type="term" value="C:chromatin"/>
    <property type="evidence" value="ECO:0007669"/>
    <property type="project" value="UniProtKB-ARBA"/>
</dbReference>
<feature type="binding site" evidence="9">
    <location>
        <position position="486"/>
    </location>
    <ligand>
        <name>Zn(2+)</name>
        <dbReference type="ChEBI" id="CHEBI:29105"/>
        <label>2</label>
    </ligand>
</feature>
<dbReference type="InterPro" id="IPR001965">
    <property type="entry name" value="Znf_PHD"/>
</dbReference>
<evidence type="ECO:0000256" key="7">
    <source>
        <dbReference type="ARBA" id="ARBA00023242"/>
    </source>
</evidence>
<reference evidence="14 15" key="1">
    <citation type="submission" date="2016-07" db="EMBL/GenBank/DDBJ databases">
        <title>Pervasive Adenine N6-methylation of Active Genes in Fungi.</title>
        <authorList>
            <consortium name="DOE Joint Genome Institute"/>
            <person name="Mondo S.J."/>
            <person name="Dannebaum R.O."/>
            <person name="Kuo R.C."/>
            <person name="Labutti K."/>
            <person name="Haridas S."/>
            <person name="Kuo A."/>
            <person name="Salamov A."/>
            <person name="Ahrendt S.R."/>
            <person name="Lipzen A."/>
            <person name="Sullivan W."/>
            <person name="Andreopoulos W.B."/>
            <person name="Clum A."/>
            <person name="Lindquist E."/>
            <person name="Daum C."/>
            <person name="Ramamoorthy G.K."/>
            <person name="Gryganskyi A."/>
            <person name="Culley D."/>
            <person name="Magnuson J.K."/>
            <person name="James T.Y."/>
            <person name="O'Malley M.A."/>
            <person name="Stajich J.E."/>
            <person name="Spatafora J.W."/>
            <person name="Visel A."/>
            <person name="Grigoriev I.V."/>
        </authorList>
    </citation>
    <scope>NUCLEOTIDE SEQUENCE [LARGE SCALE GENOMIC DNA]</scope>
    <source>
        <strain evidence="14 15">62-1032</strain>
    </source>
</reference>